<comment type="catalytic activity">
    <reaction evidence="8">
        <text>L-threonyl-[protein] + ATP = O-phospho-L-threonyl-[protein] + ADP + H(+)</text>
        <dbReference type="Rhea" id="RHEA:46608"/>
        <dbReference type="Rhea" id="RHEA-COMP:11060"/>
        <dbReference type="Rhea" id="RHEA-COMP:11605"/>
        <dbReference type="ChEBI" id="CHEBI:15378"/>
        <dbReference type="ChEBI" id="CHEBI:30013"/>
        <dbReference type="ChEBI" id="CHEBI:30616"/>
        <dbReference type="ChEBI" id="CHEBI:61977"/>
        <dbReference type="ChEBI" id="CHEBI:456216"/>
        <dbReference type="EC" id="2.7.11.1"/>
    </reaction>
</comment>
<accession>A0A565AS98</accession>
<proteinExistence type="predicted"/>
<evidence type="ECO:0000313" key="13">
    <source>
        <dbReference type="EMBL" id="VVA91763.1"/>
    </source>
</evidence>
<keyword evidence="5" id="KW-1133">Transmembrane helix</keyword>
<protein>
    <recommendedName>
        <fullName evidence="2">non-specific serine/threonine protein kinase</fullName>
        <ecNumber evidence="2">2.7.11.1</ecNumber>
    </recommendedName>
</protein>
<dbReference type="Pfam" id="PF14380">
    <property type="entry name" value="WAK_assoc"/>
    <property type="match status" value="1"/>
</dbReference>
<evidence type="ECO:0000256" key="1">
    <source>
        <dbReference type="ARBA" id="ARBA00004479"/>
    </source>
</evidence>
<dbReference type="InterPro" id="IPR032872">
    <property type="entry name" value="WAK_assoc_C"/>
</dbReference>
<dbReference type="Pfam" id="PF13947">
    <property type="entry name" value="GUB_WAK_bind"/>
    <property type="match status" value="1"/>
</dbReference>
<organism evidence="13 14">
    <name type="scientific">Arabis nemorensis</name>
    <dbReference type="NCBI Taxonomy" id="586526"/>
    <lineage>
        <taxon>Eukaryota</taxon>
        <taxon>Viridiplantae</taxon>
        <taxon>Streptophyta</taxon>
        <taxon>Embryophyta</taxon>
        <taxon>Tracheophyta</taxon>
        <taxon>Spermatophyta</taxon>
        <taxon>Magnoliopsida</taxon>
        <taxon>eudicotyledons</taxon>
        <taxon>Gunneridae</taxon>
        <taxon>Pentapetalae</taxon>
        <taxon>rosids</taxon>
        <taxon>malvids</taxon>
        <taxon>Brassicales</taxon>
        <taxon>Brassicaceae</taxon>
        <taxon>Arabideae</taxon>
        <taxon>Arabis</taxon>
    </lineage>
</organism>
<dbReference type="AlphaFoldDB" id="A0A565AS98"/>
<evidence type="ECO:0000256" key="2">
    <source>
        <dbReference type="ARBA" id="ARBA00012513"/>
    </source>
</evidence>
<dbReference type="GO" id="GO:0004674">
    <property type="term" value="F:protein serine/threonine kinase activity"/>
    <property type="evidence" value="ECO:0007669"/>
    <property type="project" value="UniProtKB-KW"/>
</dbReference>
<comment type="catalytic activity">
    <reaction evidence="9">
        <text>L-seryl-[protein] + ATP = O-phospho-L-seryl-[protein] + ADP + H(+)</text>
        <dbReference type="Rhea" id="RHEA:17989"/>
        <dbReference type="Rhea" id="RHEA-COMP:9863"/>
        <dbReference type="Rhea" id="RHEA-COMP:11604"/>
        <dbReference type="ChEBI" id="CHEBI:15378"/>
        <dbReference type="ChEBI" id="CHEBI:29999"/>
        <dbReference type="ChEBI" id="CHEBI:30616"/>
        <dbReference type="ChEBI" id="CHEBI:83421"/>
        <dbReference type="ChEBI" id="CHEBI:456216"/>
        <dbReference type="EC" id="2.7.11.1"/>
    </reaction>
</comment>
<comment type="subcellular location">
    <subcellularLocation>
        <location evidence="1">Membrane</location>
        <topology evidence="1">Single-pass type I membrane protein</topology>
    </subcellularLocation>
</comment>
<evidence type="ECO:0000256" key="8">
    <source>
        <dbReference type="ARBA" id="ARBA00047899"/>
    </source>
</evidence>
<dbReference type="EC" id="2.7.11.1" evidence="2"/>
<dbReference type="InterPro" id="IPR025287">
    <property type="entry name" value="WAK_GUB"/>
</dbReference>
<keyword evidence="6" id="KW-0472">Membrane</keyword>
<keyword evidence="14" id="KW-1185">Reference proteome</keyword>
<evidence type="ECO:0000256" key="7">
    <source>
        <dbReference type="ARBA" id="ARBA00023180"/>
    </source>
</evidence>
<dbReference type="EMBL" id="CABITT030000001">
    <property type="protein sequence ID" value="VVA91763.1"/>
    <property type="molecule type" value="Genomic_DNA"/>
</dbReference>
<keyword evidence="7" id="KW-0325">Glycoprotein</keyword>
<evidence type="ECO:0000256" key="9">
    <source>
        <dbReference type="ARBA" id="ARBA00048679"/>
    </source>
</evidence>
<evidence type="ECO:0000256" key="10">
    <source>
        <dbReference type="SAM" id="SignalP"/>
    </source>
</evidence>
<name>A0A565AS98_9BRAS</name>
<keyword evidence="4 10" id="KW-0732">Signal</keyword>
<evidence type="ECO:0000256" key="6">
    <source>
        <dbReference type="ARBA" id="ARBA00023136"/>
    </source>
</evidence>
<feature type="domain" description="Wall-associated receptor kinase C-terminal" evidence="12">
    <location>
        <begin position="168"/>
        <end position="241"/>
    </location>
</feature>
<dbReference type="PANTHER" id="PTHR33138:SF76">
    <property type="entry name" value="WALL-ASSOCIATED RECEPTOR KINASE CARBOXY-TERMINAL PROTEIN"/>
    <property type="match status" value="1"/>
</dbReference>
<evidence type="ECO:0000313" key="14">
    <source>
        <dbReference type="Proteomes" id="UP000489600"/>
    </source>
</evidence>
<dbReference type="GO" id="GO:0030247">
    <property type="term" value="F:polysaccharide binding"/>
    <property type="evidence" value="ECO:0007669"/>
    <property type="project" value="InterPro"/>
</dbReference>
<sequence length="268" mass="30126">MSISILLTISVFFSVARFPSCFSVDQQYEQCLSPPICGSEVFPNNTTYPFWGNELGKPNFCGQKEFELSCKDNQILTLEIRNLKLRVVSVKPDDKSITVADESLREGRCPQIMNFNGDDQFTKTPTTETIDLFQCNGTHQPISVSSRITCQHSNESWSTTYLVFGSSIPPRNCFKVGEIPMLRSAKDDLLHSNETLKMALRKGFELRYTIEDKICLDCSSSSGICGSESESGNFRCLCQDKPHNSSCSINDDQGYVHFEKGIDFAQRL</sequence>
<keyword evidence="3" id="KW-0812">Transmembrane</keyword>
<evidence type="ECO:0000259" key="11">
    <source>
        <dbReference type="Pfam" id="PF13947"/>
    </source>
</evidence>
<evidence type="ECO:0000259" key="12">
    <source>
        <dbReference type="Pfam" id="PF14380"/>
    </source>
</evidence>
<dbReference type="PANTHER" id="PTHR33138">
    <property type="entry name" value="OS01G0690200 PROTEIN"/>
    <property type="match status" value="1"/>
</dbReference>
<feature type="signal peptide" evidence="10">
    <location>
        <begin position="1"/>
        <end position="21"/>
    </location>
</feature>
<evidence type="ECO:0000256" key="5">
    <source>
        <dbReference type="ARBA" id="ARBA00022989"/>
    </source>
</evidence>
<gene>
    <name evidence="13" type="ORF">ANE_LOCUS2208</name>
</gene>
<reference evidence="13" key="1">
    <citation type="submission" date="2019-07" db="EMBL/GenBank/DDBJ databases">
        <authorList>
            <person name="Dittberner H."/>
        </authorList>
    </citation>
    <scope>NUCLEOTIDE SEQUENCE [LARGE SCALE GENOMIC DNA]</scope>
</reference>
<evidence type="ECO:0000256" key="4">
    <source>
        <dbReference type="ARBA" id="ARBA00022729"/>
    </source>
</evidence>
<dbReference type="GO" id="GO:0016020">
    <property type="term" value="C:membrane"/>
    <property type="evidence" value="ECO:0007669"/>
    <property type="project" value="UniProtKB-SubCell"/>
</dbReference>
<dbReference type="OrthoDB" id="4062651at2759"/>
<feature type="chain" id="PRO_5021713570" description="non-specific serine/threonine protein kinase" evidence="10">
    <location>
        <begin position="22"/>
        <end position="268"/>
    </location>
</feature>
<comment type="caution">
    <text evidence="13">The sequence shown here is derived from an EMBL/GenBank/DDBJ whole genome shotgun (WGS) entry which is preliminary data.</text>
</comment>
<feature type="domain" description="Wall-associated receptor kinase galacturonan-binding" evidence="11">
    <location>
        <begin position="36"/>
        <end position="101"/>
    </location>
</feature>
<evidence type="ECO:0000256" key="3">
    <source>
        <dbReference type="ARBA" id="ARBA00022692"/>
    </source>
</evidence>
<dbReference type="Proteomes" id="UP000489600">
    <property type="component" value="Unassembled WGS sequence"/>
</dbReference>